<dbReference type="EMBL" id="ML000600">
    <property type="protein sequence ID" value="RKO84006.1"/>
    <property type="molecule type" value="Genomic_DNA"/>
</dbReference>
<evidence type="ECO:0008006" key="4">
    <source>
        <dbReference type="Google" id="ProtNLM"/>
    </source>
</evidence>
<reference evidence="3" key="1">
    <citation type="journal article" date="2018" name="Nat. Microbiol.">
        <title>Leveraging single-cell genomics to expand the fungal tree of life.</title>
        <authorList>
            <person name="Ahrendt S.R."/>
            <person name="Quandt C.A."/>
            <person name="Ciobanu D."/>
            <person name="Clum A."/>
            <person name="Salamov A."/>
            <person name="Andreopoulos B."/>
            <person name="Cheng J.F."/>
            <person name="Woyke T."/>
            <person name="Pelin A."/>
            <person name="Henrissat B."/>
            <person name="Reynolds N.K."/>
            <person name="Benny G.L."/>
            <person name="Smith M.E."/>
            <person name="James T.Y."/>
            <person name="Grigoriev I.V."/>
        </authorList>
    </citation>
    <scope>NUCLEOTIDE SEQUENCE [LARGE SCALE GENOMIC DNA]</scope>
</reference>
<feature type="chain" id="PRO_5020735665" description="IGFBP N-terminal domain-containing protein" evidence="1">
    <location>
        <begin position="19"/>
        <end position="132"/>
    </location>
</feature>
<name>A0A4P9W1Q7_9FUNG</name>
<organism evidence="2 3">
    <name type="scientific">Blyttiomyces helicus</name>
    <dbReference type="NCBI Taxonomy" id="388810"/>
    <lineage>
        <taxon>Eukaryota</taxon>
        <taxon>Fungi</taxon>
        <taxon>Fungi incertae sedis</taxon>
        <taxon>Chytridiomycota</taxon>
        <taxon>Chytridiomycota incertae sedis</taxon>
        <taxon>Chytridiomycetes</taxon>
        <taxon>Chytridiomycetes incertae sedis</taxon>
        <taxon>Blyttiomyces</taxon>
    </lineage>
</organism>
<protein>
    <recommendedName>
        <fullName evidence="4">IGFBP N-terminal domain-containing protein</fullName>
    </recommendedName>
</protein>
<dbReference type="Proteomes" id="UP000269721">
    <property type="component" value="Unassembled WGS sequence"/>
</dbReference>
<gene>
    <name evidence="2" type="ORF">BDK51DRAFT_45623</name>
</gene>
<keyword evidence="1" id="KW-0732">Signal</keyword>
<sequence length="132" mass="13891">MQFISTLAVVTIATVALASPAFIGGPGPIVAFNVGPGEVCGAVEIPIPRCDPGLFCKKENPTDVTGICEFKTVGLGGKCGGKDKFSFDQPIHCDDGLFCLHADNDLTTQGKCVERFFGPGPVRIPVCIIHDR</sequence>
<accession>A0A4P9W1Q7</accession>
<evidence type="ECO:0000256" key="1">
    <source>
        <dbReference type="SAM" id="SignalP"/>
    </source>
</evidence>
<proteinExistence type="predicted"/>
<evidence type="ECO:0000313" key="2">
    <source>
        <dbReference type="EMBL" id="RKO84006.1"/>
    </source>
</evidence>
<evidence type="ECO:0000313" key="3">
    <source>
        <dbReference type="Proteomes" id="UP000269721"/>
    </source>
</evidence>
<feature type="signal peptide" evidence="1">
    <location>
        <begin position="1"/>
        <end position="18"/>
    </location>
</feature>
<keyword evidence="3" id="KW-1185">Reference proteome</keyword>
<dbReference type="AlphaFoldDB" id="A0A4P9W1Q7"/>